<name>A0AAD7B9M6_9AGAR</name>
<dbReference type="InterPro" id="IPR051694">
    <property type="entry name" value="Immunoregulatory_rcpt-like"/>
</dbReference>
<dbReference type="GO" id="GO:0071944">
    <property type="term" value="C:cell periphery"/>
    <property type="evidence" value="ECO:0007669"/>
    <property type="project" value="UniProtKB-ARBA"/>
</dbReference>
<keyword evidence="2 6" id="KW-0812">Transmembrane</keyword>
<feature type="compositionally biased region" description="Low complexity" evidence="5">
    <location>
        <begin position="337"/>
        <end position="346"/>
    </location>
</feature>
<sequence>MSSAAGQHKSTTATLNTPTSAPQCSALQLTWSGGTPPYTIQVLDSPDNSQPALFSASVQDTTATWSAVDAVLGAELVLELTDATGNVQTSAPFEVSAGSGNGCIGGTKASASAAGSTTTSARSKVTSATGAHKVQNTASSSGISTSTSSLSTSSPAATSVAKDGSPAIQSKSTPPTGAIVGIVIGVVFFLSLLSVFLWFRYRRRRRYHRHGIEAPVSFTSNAPLASEFLLPAGGSPVSTAPLPSALTRQASQVSTSNAVSTYAPTNTGATVPDRRSAVSARQEFLASEMRAMQEKMQLFNLEELELERTRGVPESNSGGGGRTSRIMRFVSRRDPNSPSTPSAASSQEALTGTPRDDGDSDLESQLQVSRAQNDVLAARIRQLEEQMQSDWALGLSDEAPPGYEVDSVPAG</sequence>
<keyword evidence="3 6" id="KW-1133">Transmembrane helix</keyword>
<feature type="compositionally biased region" description="Low complexity" evidence="5">
    <location>
        <begin position="108"/>
        <end position="121"/>
    </location>
</feature>
<gene>
    <name evidence="7" type="ORF">FB45DRAFT_1035870</name>
</gene>
<feature type="compositionally biased region" description="Polar residues" evidence="5">
    <location>
        <begin position="254"/>
        <end position="269"/>
    </location>
</feature>
<dbReference type="GO" id="GO:0016020">
    <property type="term" value="C:membrane"/>
    <property type="evidence" value="ECO:0007669"/>
    <property type="project" value="UniProtKB-SubCell"/>
</dbReference>
<dbReference type="EMBL" id="JARKIF010000026">
    <property type="protein sequence ID" value="KAJ7614388.1"/>
    <property type="molecule type" value="Genomic_DNA"/>
</dbReference>
<dbReference type="PANTHER" id="PTHR15549:SF30">
    <property type="entry name" value="MID2 DOMAIN-CONTAINING PROTEIN"/>
    <property type="match status" value="1"/>
</dbReference>
<reference evidence="7" key="1">
    <citation type="submission" date="2023-03" db="EMBL/GenBank/DDBJ databases">
        <title>Massive genome expansion in bonnet fungi (Mycena s.s.) driven by repeated elements and novel gene families across ecological guilds.</title>
        <authorList>
            <consortium name="Lawrence Berkeley National Laboratory"/>
            <person name="Harder C.B."/>
            <person name="Miyauchi S."/>
            <person name="Viragh M."/>
            <person name="Kuo A."/>
            <person name="Thoen E."/>
            <person name="Andreopoulos B."/>
            <person name="Lu D."/>
            <person name="Skrede I."/>
            <person name="Drula E."/>
            <person name="Henrissat B."/>
            <person name="Morin E."/>
            <person name="Kohler A."/>
            <person name="Barry K."/>
            <person name="LaButti K."/>
            <person name="Morin E."/>
            <person name="Salamov A."/>
            <person name="Lipzen A."/>
            <person name="Mereny Z."/>
            <person name="Hegedus B."/>
            <person name="Baldrian P."/>
            <person name="Stursova M."/>
            <person name="Weitz H."/>
            <person name="Taylor A."/>
            <person name="Grigoriev I.V."/>
            <person name="Nagy L.G."/>
            <person name="Martin F."/>
            <person name="Kauserud H."/>
        </authorList>
    </citation>
    <scope>NUCLEOTIDE SEQUENCE</scope>
    <source>
        <strain evidence="7">9284</strain>
    </source>
</reference>
<organism evidence="7 8">
    <name type="scientific">Roridomyces roridus</name>
    <dbReference type="NCBI Taxonomy" id="1738132"/>
    <lineage>
        <taxon>Eukaryota</taxon>
        <taxon>Fungi</taxon>
        <taxon>Dikarya</taxon>
        <taxon>Basidiomycota</taxon>
        <taxon>Agaricomycotina</taxon>
        <taxon>Agaricomycetes</taxon>
        <taxon>Agaricomycetidae</taxon>
        <taxon>Agaricales</taxon>
        <taxon>Marasmiineae</taxon>
        <taxon>Mycenaceae</taxon>
        <taxon>Roridomyces</taxon>
    </lineage>
</organism>
<comment type="subcellular location">
    <subcellularLocation>
        <location evidence="1">Membrane</location>
        <topology evidence="1">Single-pass membrane protein</topology>
    </subcellularLocation>
</comment>
<feature type="compositionally biased region" description="Low complexity" evidence="5">
    <location>
        <begin position="137"/>
        <end position="161"/>
    </location>
</feature>
<keyword evidence="8" id="KW-1185">Reference proteome</keyword>
<evidence type="ECO:0000256" key="6">
    <source>
        <dbReference type="SAM" id="Phobius"/>
    </source>
</evidence>
<feature type="region of interest" description="Disordered" evidence="5">
    <location>
        <begin position="254"/>
        <end position="277"/>
    </location>
</feature>
<dbReference type="Proteomes" id="UP001221142">
    <property type="component" value="Unassembled WGS sequence"/>
</dbReference>
<proteinExistence type="predicted"/>
<dbReference type="CDD" id="cd12087">
    <property type="entry name" value="TM_EGFR-like"/>
    <property type="match status" value="1"/>
</dbReference>
<comment type="caution">
    <text evidence="7">The sequence shown here is derived from an EMBL/GenBank/DDBJ whole genome shotgun (WGS) entry which is preliminary data.</text>
</comment>
<evidence type="ECO:0000256" key="2">
    <source>
        <dbReference type="ARBA" id="ARBA00022692"/>
    </source>
</evidence>
<evidence type="ECO:0008006" key="9">
    <source>
        <dbReference type="Google" id="ProtNLM"/>
    </source>
</evidence>
<evidence type="ECO:0000256" key="4">
    <source>
        <dbReference type="ARBA" id="ARBA00023136"/>
    </source>
</evidence>
<feature type="region of interest" description="Disordered" evidence="5">
    <location>
        <begin position="108"/>
        <end position="172"/>
    </location>
</feature>
<dbReference type="PANTHER" id="PTHR15549">
    <property type="entry name" value="PAIRED IMMUNOGLOBULIN-LIKE TYPE 2 RECEPTOR"/>
    <property type="match status" value="1"/>
</dbReference>
<protein>
    <recommendedName>
        <fullName evidence="9">Mid2 domain-containing protein</fullName>
    </recommendedName>
</protein>
<evidence type="ECO:0000256" key="5">
    <source>
        <dbReference type="SAM" id="MobiDB-lite"/>
    </source>
</evidence>
<keyword evidence="4 6" id="KW-0472">Membrane</keyword>
<evidence type="ECO:0000256" key="1">
    <source>
        <dbReference type="ARBA" id="ARBA00004167"/>
    </source>
</evidence>
<dbReference type="AlphaFoldDB" id="A0AAD7B9M6"/>
<feature type="region of interest" description="Disordered" evidence="5">
    <location>
        <begin position="391"/>
        <end position="411"/>
    </location>
</feature>
<evidence type="ECO:0000313" key="8">
    <source>
        <dbReference type="Proteomes" id="UP001221142"/>
    </source>
</evidence>
<accession>A0AAD7B9M6</accession>
<evidence type="ECO:0000313" key="7">
    <source>
        <dbReference type="EMBL" id="KAJ7614388.1"/>
    </source>
</evidence>
<feature type="transmembrane region" description="Helical" evidence="6">
    <location>
        <begin position="178"/>
        <end position="199"/>
    </location>
</feature>
<evidence type="ECO:0000256" key="3">
    <source>
        <dbReference type="ARBA" id="ARBA00022989"/>
    </source>
</evidence>
<feature type="region of interest" description="Disordered" evidence="5">
    <location>
        <begin position="332"/>
        <end position="369"/>
    </location>
</feature>